<protein>
    <submittedName>
        <fullName evidence="1">Uncharacterized protein</fullName>
    </submittedName>
</protein>
<organism evidence="1 2">
    <name type="scientific">Candidatus Liptonbacteria bacterium RIFOXYD1_FULL_36_11</name>
    <dbReference type="NCBI Taxonomy" id="1798656"/>
    <lineage>
        <taxon>Bacteria</taxon>
        <taxon>Candidatus Liptoniibacteriota</taxon>
    </lineage>
</organism>
<accession>A0A1G2CP34</accession>
<name>A0A1G2CP34_9BACT</name>
<evidence type="ECO:0000313" key="2">
    <source>
        <dbReference type="Proteomes" id="UP000177587"/>
    </source>
</evidence>
<sequence>MKRLTGVLQVLLVVVVFLTVNGCMTTELCDRLGRNENYITNNTNAIDDAGKRTDGIENRVAALEKSQVDTTGAINSLDARVTKNETVISRVEGKLLSLQKEVFKRLGVLSDQAQIIRPVFDGRKAPLMVGPFAPGSATAVVCKNGRITSADAQIAEVSKCLGKKCVDGVTITIEIDSIVAGHDVDPIKKSGWASNEELARARGALVAKGLNVGKILVLPCLDPKRHGPGKSDNRFVYVFLIARKMP</sequence>
<comment type="caution">
    <text evidence="1">The sequence shown here is derived from an EMBL/GenBank/DDBJ whole genome shotgun (WGS) entry which is preliminary data.</text>
</comment>
<dbReference type="EMBL" id="MHLG01000027">
    <property type="protein sequence ID" value="OGZ03164.1"/>
    <property type="molecule type" value="Genomic_DNA"/>
</dbReference>
<dbReference type="AlphaFoldDB" id="A0A1G2CP34"/>
<proteinExistence type="predicted"/>
<gene>
    <name evidence="1" type="ORF">A2604_02510</name>
</gene>
<reference evidence="1 2" key="1">
    <citation type="journal article" date="2016" name="Nat. Commun.">
        <title>Thousands of microbial genomes shed light on interconnected biogeochemical processes in an aquifer system.</title>
        <authorList>
            <person name="Anantharaman K."/>
            <person name="Brown C.T."/>
            <person name="Hug L.A."/>
            <person name="Sharon I."/>
            <person name="Castelle C.J."/>
            <person name="Probst A.J."/>
            <person name="Thomas B.C."/>
            <person name="Singh A."/>
            <person name="Wilkins M.J."/>
            <person name="Karaoz U."/>
            <person name="Brodie E.L."/>
            <person name="Williams K.H."/>
            <person name="Hubbard S.S."/>
            <person name="Banfield J.F."/>
        </authorList>
    </citation>
    <scope>NUCLEOTIDE SEQUENCE [LARGE SCALE GENOMIC DNA]</scope>
</reference>
<dbReference type="Gene3D" id="1.20.5.340">
    <property type="match status" value="1"/>
</dbReference>
<evidence type="ECO:0000313" key="1">
    <source>
        <dbReference type="EMBL" id="OGZ03164.1"/>
    </source>
</evidence>
<dbReference type="Proteomes" id="UP000177587">
    <property type="component" value="Unassembled WGS sequence"/>
</dbReference>